<protein>
    <recommendedName>
        <fullName evidence="2">PABC domain-containing protein</fullName>
    </recommendedName>
</protein>
<dbReference type="InterPro" id="IPR036053">
    <property type="entry name" value="PABP-dom"/>
</dbReference>
<evidence type="ECO:0000313" key="4">
    <source>
        <dbReference type="Proteomes" id="UP000597762"/>
    </source>
</evidence>
<evidence type="ECO:0000313" key="3">
    <source>
        <dbReference type="EMBL" id="CAE1304883.1"/>
    </source>
</evidence>
<dbReference type="OrthoDB" id="19742at2759"/>
<name>A0A812DJ68_ACAPH</name>
<dbReference type="PROSITE" id="PS51309">
    <property type="entry name" value="PABC"/>
    <property type="match status" value="1"/>
</dbReference>
<evidence type="ECO:0000259" key="2">
    <source>
        <dbReference type="PROSITE" id="PS51309"/>
    </source>
</evidence>
<dbReference type="Proteomes" id="UP000597762">
    <property type="component" value="Unassembled WGS sequence"/>
</dbReference>
<dbReference type="SUPFAM" id="SSF63570">
    <property type="entry name" value="PABC (PABP) domain"/>
    <property type="match status" value="2"/>
</dbReference>
<sequence length="221" mass="24689">MLQDFQLLQKRVARVLPLIIPQSSANTTEQAKNQNIPASSEESILSDWTDSASEELFDKVAAIDPIFCAKITVHRMLLDKKPSFLKQCLTDASLLKSAIEKARTTYLKSLEMTSVSSLLENKDAEEEESEGGRGDSSTGVLNNHLNDLGNIVFSQVVLWYPKLADKITGMLLEMNIEELESVINNSDLLKSRADKAYLVLKNSGYLTADDQIKEQFSMPFR</sequence>
<dbReference type="Gene3D" id="1.10.1900.10">
    <property type="entry name" value="c-terminal domain of poly(a) binding protein"/>
    <property type="match status" value="2"/>
</dbReference>
<comment type="caution">
    <text evidence="3">The sequence shown here is derived from an EMBL/GenBank/DDBJ whole genome shotgun (WGS) entry which is preliminary data.</text>
</comment>
<dbReference type="InterPro" id="IPR002004">
    <property type="entry name" value="PABP_HYD_C"/>
</dbReference>
<reference evidence="3" key="1">
    <citation type="submission" date="2021-01" db="EMBL/GenBank/DDBJ databases">
        <authorList>
            <person name="Li R."/>
            <person name="Bekaert M."/>
        </authorList>
    </citation>
    <scope>NUCLEOTIDE SEQUENCE</scope>
    <source>
        <strain evidence="3">Farmed</strain>
    </source>
</reference>
<feature type="region of interest" description="Disordered" evidence="1">
    <location>
        <begin position="118"/>
        <end position="138"/>
    </location>
</feature>
<dbReference type="EMBL" id="CAHIKZ030003877">
    <property type="protein sequence ID" value="CAE1304883.1"/>
    <property type="molecule type" value="Genomic_DNA"/>
</dbReference>
<keyword evidence="4" id="KW-1185">Reference proteome</keyword>
<evidence type="ECO:0000256" key="1">
    <source>
        <dbReference type="SAM" id="MobiDB-lite"/>
    </source>
</evidence>
<dbReference type="SMART" id="SM00517">
    <property type="entry name" value="PolyA"/>
    <property type="match status" value="1"/>
</dbReference>
<accession>A0A812DJ68</accession>
<gene>
    <name evidence="3" type="ORF">SPHA_57445</name>
</gene>
<proteinExistence type="predicted"/>
<dbReference type="Pfam" id="PF00658">
    <property type="entry name" value="MLLE"/>
    <property type="match status" value="1"/>
</dbReference>
<feature type="domain" description="PABC" evidence="2">
    <location>
        <begin position="128"/>
        <end position="205"/>
    </location>
</feature>
<organism evidence="3 4">
    <name type="scientific">Acanthosepion pharaonis</name>
    <name type="common">Pharaoh cuttlefish</name>
    <name type="synonym">Sepia pharaonis</name>
    <dbReference type="NCBI Taxonomy" id="158019"/>
    <lineage>
        <taxon>Eukaryota</taxon>
        <taxon>Metazoa</taxon>
        <taxon>Spiralia</taxon>
        <taxon>Lophotrochozoa</taxon>
        <taxon>Mollusca</taxon>
        <taxon>Cephalopoda</taxon>
        <taxon>Coleoidea</taxon>
        <taxon>Decapodiformes</taxon>
        <taxon>Sepiida</taxon>
        <taxon>Sepiina</taxon>
        <taxon>Sepiidae</taxon>
        <taxon>Acanthosepion</taxon>
    </lineage>
</organism>
<dbReference type="AlphaFoldDB" id="A0A812DJ68"/>
<dbReference type="GO" id="GO:0003723">
    <property type="term" value="F:RNA binding"/>
    <property type="evidence" value="ECO:0007669"/>
    <property type="project" value="InterPro"/>
</dbReference>